<name>A0A1I7WDX8_HETBA</name>
<accession>A0A1I7WDX8</accession>
<reference evidence="2" key="1">
    <citation type="submission" date="2016-11" db="UniProtKB">
        <authorList>
            <consortium name="WormBaseParasite"/>
        </authorList>
    </citation>
    <scope>IDENTIFICATION</scope>
</reference>
<evidence type="ECO:0000313" key="2">
    <source>
        <dbReference type="WBParaSite" id="Hba_03142"/>
    </source>
</evidence>
<proteinExistence type="predicted"/>
<sequence>MFCFRCQKCSSNQSMHLKSNIVTPSNVPSIHQKYPIQTHSPSYSNLADNLTVPIQFYPSNIYESGVTDRLNNLFTDDLDSLKYYNIPHPPGFILTQVQNHPTPPSVLQYKEAIDGFNSPPMYSQIVQPTAPSVTIEYPKLKMSD</sequence>
<dbReference type="WBParaSite" id="Hba_03142">
    <property type="protein sequence ID" value="Hba_03142"/>
    <property type="gene ID" value="Hba_03142"/>
</dbReference>
<evidence type="ECO:0000313" key="1">
    <source>
        <dbReference type="Proteomes" id="UP000095283"/>
    </source>
</evidence>
<dbReference type="Proteomes" id="UP000095283">
    <property type="component" value="Unplaced"/>
</dbReference>
<protein>
    <submittedName>
        <fullName evidence="2">Ovule protein</fullName>
    </submittedName>
</protein>
<keyword evidence="1" id="KW-1185">Reference proteome</keyword>
<organism evidence="1 2">
    <name type="scientific">Heterorhabditis bacteriophora</name>
    <name type="common">Entomopathogenic nematode worm</name>
    <dbReference type="NCBI Taxonomy" id="37862"/>
    <lineage>
        <taxon>Eukaryota</taxon>
        <taxon>Metazoa</taxon>
        <taxon>Ecdysozoa</taxon>
        <taxon>Nematoda</taxon>
        <taxon>Chromadorea</taxon>
        <taxon>Rhabditida</taxon>
        <taxon>Rhabditina</taxon>
        <taxon>Rhabditomorpha</taxon>
        <taxon>Strongyloidea</taxon>
        <taxon>Heterorhabditidae</taxon>
        <taxon>Heterorhabditis</taxon>
    </lineage>
</organism>
<dbReference type="AlphaFoldDB" id="A0A1I7WDX8"/>